<evidence type="ECO:0000256" key="1">
    <source>
        <dbReference type="SAM" id="MobiDB-lite"/>
    </source>
</evidence>
<feature type="compositionally biased region" description="Polar residues" evidence="1">
    <location>
        <begin position="662"/>
        <end position="679"/>
    </location>
</feature>
<feature type="region of interest" description="Disordered" evidence="1">
    <location>
        <begin position="123"/>
        <end position="163"/>
    </location>
</feature>
<reference evidence="2 3" key="1">
    <citation type="submission" date="2021-02" db="EMBL/GenBank/DDBJ databases">
        <title>Genome assembly of Pseudopithomyces chartarum.</title>
        <authorList>
            <person name="Jauregui R."/>
            <person name="Singh J."/>
            <person name="Voisey C."/>
        </authorList>
    </citation>
    <scope>NUCLEOTIDE SEQUENCE [LARGE SCALE GENOMIC DNA]</scope>
    <source>
        <strain evidence="2 3">AGR01</strain>
    </source>
</reference>
<evidence type="ECO:0000313" key="3">
    <source>
        <dbReference type="Proteomes" id="UP001280581"/>
    </source>
</evidence>
<organism evidence="2 3">
    <name type="scientific">Pseudopithomyces chartarum</name>
    <dbReference type="NCBI Taxonomy" id="1892770"/>
    <lineage>
        <taxon>Eukaryota</taxon>
        <taxon>Fungi</taxon>
        <taxon>Dikarya</taxon>
        <taxon>Ascomycota</taxon>
        <taxon>Pezizomycotina</taxon>
        <taxon>Dothideomycetes</taxon>
        <taxon>Pleosporomycetidae</taxon>
        <taxon>Pleosporales</taxon>
        <taxon>Massarineae</taxon>
        <taxon>Didymosphaeriaceae</taxon>
        <taxon>Pseudopithomyces</taxon>
    </lineage>
</organism>
<feature type="compositionally biased region" description="Low complexity" evidence="1">
    <location>
        <begin position="314"/>
        <end position="324"/>
    </location>
</feature>
<keyword evidence="3" id="KW-1185">Reference proteome</keyword>
<feature type="compositionally biased region" description="Polar residues" evidence="1">
    <location>
        <begin position="127"/>
        <end position="136"/>
    </location>
</feature>
<feature type="compositionally biased region" description="Basic and acidic residues" evidence="1">
    <location>
        <begin position="956"/>
        <end position="976"/>
    </location>
</feature>
<name>A0AAN6M3K5_9PLEO</name>
<feature type="compositionally biased region" description="Pro residues" evidence="1">
    <location>
        <begin position="475"/>
        <end position="486"/>
    </location>
</feature>
<feature type="compositionally biased region" description="Pro residues" evidence="1">
    <location>
        <begin position="710"/>
        <end position="720"/>
    </location>
</feature>
<proteinExistence type="predicted"/>
<dbReference type="Proteomes" id="UP001280581">
    <property type="component" value="Unassembled WGS sequence"/>
</dbReference>
<gene>
    <name evidence="2" type="ORF">GRF29_44g2676476</name>
</gene>
<feature type="compositionally biased region" description="Polar residues" evidence="1">
    <location>
        <begin position="538"/>
        <end position="556"/>
    </location>
</feature>
<feature type="compositionally biased region" description="Polar residues" evidence="1">
    <location>
        <begin position="855"/>
        <end position="870"/>
    </location>
</feature>
<feature type="region of interest" description="Disordered" evidence="1">
    <location>
        <begin position="236"/>
        <end position="766"/>
    </location>
</feature>
<protein>
    <submittedName>
        <fullName evidence="2">Uncharacterized protein</fullName>
    </submittedName>
</protein>
<dbReference type="EMBL" id="WVTA01000005">
    <property type="protein sequence ID" value="KAK3210429.1"/>
    <property type="molecule type" value="Genomic_DNA"/>
</dbReference>
<feature type="compositionally biased region" description="Polar residues" evidence="1">
    <location>
        <begin position="992"/>
        <end position="1001"/>
    </location>
</feature>
<feature type="compositionally biased region" description="Polar residues" evidence="1">
    <location>
        <begin position="885"/>
        <end position="903"/>
    </location>
</feature>
<comment type="caution">
    <text evidence="2">The sequence shown here is derived from an EMBL/GenBank/DDBJ whole genome shotgun (WGS) entry which is preliminary data.</text>
</comment>
<feature type="compositionally biased region" description="Polar residues" evidence="1">
    <location>
        <begin position="833"/>
        <end position="845"/>
    </location>
</feature>
<evidence type="ECO:0000313" key="2">
    <source>
        <dbReference type="EMBL" id="KAK3210429.1"/>
    </source>
</evidence>
<feature type="compositionally biased region" description="Low complexity" evidence="1">
    <location>
        <begin position="154"/>
        <end position="163"/>
    </location>
</feature>
<feature type="compositionally biased region" description="Polar residues" evidence="1">
    <location>
        <begin position="336"/>
        <end position="348"/>
    </location>
</feature>
<feature type="compositionally biased region" description="Low complexity" evidence="1">
    <location>
        <begin position="871"/>
        <end position="884"/>
    </location>
</feature>
<feature type="compositionally biased region" description="Pro residues" evidence="1">
    <location>
        <begin position="304"/>
        <end position="313"/>
    </location>
</feature>
<feature type="compositionally biased region" description="Low complexity" evidence="1">
    <location>
        <begin position="291"/>
        <end position="303"/>
    </location>
</feature>
<sequence>MRWMRDGYALGSSKVRGDASRGDSYAVRREECKVRAASVGLYISRWAGRPSRRICSPSQAGQADELRGSVEALDGEPLRLHHTPAPDPVAGLSAAAAPPACVTDDRSPGFACQRTARPAEASASSACNRNCSTEQDAVTPDASSHVIRTRARRSPPSSAARPALLPSALRPFPALPLTSNCGTPAPTHYTARAPARPVLAWPHARERDVPERVVFALRAFALDVRAVARSPALALSNGHAESRLQSPAMGSQWGDGRWPDVTGMEASMPSPPPPYSPGQTPSRPHNANPGSSPHMSAAAFAASHPPPPPPPSDYTPSPSSRPTSGFFHSRPGSIVVPQSATSVASLSQFPPPPPATGSKRSASRDKLTSKFSLSKFRDRSAGSPGPSNIDALRISTSEALQRSPASPGIPPPRGPYPVLPSAFPTDHRWSPDTQSPVRAPGARRAASTGVLASESRTPIDETPTLAQGSWGHGAPLPPPPPGPPPGTSRSQSLGRGMDSSVGRQSVHMPAPPTRRPGQSTLTPIPPTPVGWQDEPSRQRSQSPAVQGLQINTSPQALHSPDHPLQSVENESGSIGSEPTVSTSTSSTLYRDPTGSQASRGIRERRSESRAARERAEPNNNPWAQDMEAAKPADLVLGSPEGGLKRRDAVTKNTPRSGGIRSPKSSQSLGDPGSASSTPRLTVVTGPAPTPPFSPGTERLDHPHTQKQPMAVPPKALPTPPMRHYADDVEGPADSSGARDRSTSNASHRSGLQAELSLASTPRPAGDHFAEAAVERHRQFIEKEIAAKSDHDRLELFAEYIVNESRLRRDRYSAAFDAIAGDIVDLTRDLWRSHNTSGRRSATPSAQAAPVVPSGRRSQASTSGESPDTRQPISIPTTAASPASSVANYTPHTEPASPSSTTSQRPRDASWNYKPVLSPIPSMAMSTVPDEEDSRGRSASRWWEASNDGASSGIGNRRLERSKRESKYMSLPKEARENLQWIGEDQPSPAQRGESSSRQQYGPNEYPPEKVGLHEPVPGKQAVGYYPNSAPATPDPRKLDVSRLVTLPPSYPRHHPAVNNSHPDLSSIRNILRNLSDLEEVKTTKDTFRKKISARKEQESTSLADKRGQLRFNIQENIRNGVMTYGDAANAEKDFEAREHQRAQDQVQNVFDTFQTEVANPLHAMFCERITKVSASLEHLKSRLSSAALESDPNQTQEEGDEQPELLEMLTLLKWLFEMREQLHKEMFELEDERNDLYKDIIVLPYAQSGNEQKVKEATDFFRRDAQDRKVTWEKDILKRYEDFMNVVETNVTRGVEAQLSAFWDIAPGLLAVVQKIPQRLNGFEVLIPPQEYDENPSYFDFPLQYLYTLLAHAGRSAYQFIESQTNLLCLLHEVKTGVMTAGTRLLETQRIMEGEDLETVDREMKAIKEDEERRLTDDLKEKVGLVESQWNEALGSGLADCKNRVEAFLTEHGGWEDCLKD</sequence>
<feature type="compositionally biased region" description="Polar residues" evidence="1">
    <location>
        <begin position="566"/>
        <end position="578"/>
    </location>
</feature>
<feature type="region of interest" description="Disordered" evidence="1">
    <location>
        <begin position="833"/>
        <end position="1036"/>
    </location>
</feature>
<accession>A0AAN6M3K5</accession>
<feature type="compositionally biased region" description="Pro residues" evidence="1">
    <location>
        <begin position="407"/>
        <end position="418"/>
    </location>
</feature>
<feature type="compositionally biased region" description="Basic and acidic residues" evidence="1">
    <location>
        <begin position="600"/>
        <end position="616"/>
    </location>
</feature>